<feature type="region of interest" description="Disordered" evidence="5">
    <location>
        <begin position="236"/>
        <end position="276"/>
    </location>
</feature>
<evidence type="ECO:0000256" key="4">
    <source>
        <dbReference type="ARBA" id="ARBA00023136"/>
    </source>
</evidence>
<evidence type="ECO:0000256" key="6">
    <source>
        <dbReference type="SAM" id="Phobius"/>
    </source>
</evidence>
<evidence type="ECO:0000256" key="5">
    <source>
        <dbReference type="SAM" id="MobiDB-lite"/>
    </source>
</evidence>
<sequence length="500" mass="57207">MTTSHSSYKIFSKQLAIRTTSASISCFMSFLLLVMILWNQDGLKSPYSRIIFFISIGDILQSLGIIIGPHAIPKEYTDLGAYWAKGTTVTCDVAGFIITLGTNYIVPFYTLLLSYYFLKRVKDKVKPAEFTFVEKKIHAFIWVYSLATCIYALVKKLYNPSEEGKHCMIIDTRKYASCLDHDLPNDHDDCARGDNIYRELVLLGMIPLFLTFLLMISNLVRLTVFVHRQEKLMEMESRESKDRKKRNSTSNERDEVEKEQQQQEEPEQVQVLQNEDAAEEPKRTCCGCRRNKTHNTLTRQALVQSSFYIVTFLIIYSLPTITYTVNEWYGKIPTWFLWIPSILYPVNGLFTMLIFTRPKVQHVRRKFPEIAHLPYIVLLLIVIFSGGETPKEIDLGSSYEEESVVTDGHEQGFVDDNRINTQDQHVLDELAANYQISSVGDDDSIFVKIRNASRAIRMNKANGSEISRQERLGEANARAVVDDGISLNEGDDSLNSSVME</sequence>
<keyword evidence="4 6" id="KW-0472">Membrane</keyword>
<proteinExistence type="predicted"/>
<comment type="caution">
    <text evidence="7">The sequence shown here is derived from an EMBL/GenBank/DDBJ whole genome shotgun (WGS) entry which is preliminary data.</text>
</comment>
<name>A0AAD3CWZ9_9STRA</name>
<dbReference type="SUPFAM" id="SSF81321">
    <property type="entry name" value="Family A G protein-coupled receptor-like"/>
    <property type="match status" value="1"/>
</dbReference>
<evidence type="ECO:0000256" key="1">
    <source>
        <dbReference type="ARBA" id="ARBA00004141"/>
    </source>
</evidence>
<keyword evidence="3 6" id="KW-1133">Transmembrane helix</keyword>
<feature type="transmembrane region" description="Helical" evidence="6">
    <location>
        <begin position="15"/>
        <end position="38"/>
    </location>
</feature>
<dbReference type="PANTHER" id="PTHR23112">
    <property type="entry name" value="G PROTEIN-COUPLED RECEPTOR 157-RELATED"/>
    <property type="match status" value="1"/>
</dbReference>
<feature type="compositionally biased region" description="Basic and acidic residues" evidence="5">
    <location>
        <begin position="251"/>
        <end position="261"/>
    </location>
</feature>
<reference evidence="7 8" key="1">
    <citation type="journal article" date="2021" name="Sci. Rep.">
        <title>The genome of the diatom Chaetoceros tenuissimus carries an ancient integrated fragment of an extant virus.</title>
        <authorList>
            <person name="Hongo Y."/>
            <person name="Kimura K."/>
            <person name="Takaki Y."/>
            <person name="Yoshida Y."/>
            <person name="Baba S."/>
            <person name="Kobayashi G."/>
            <person name="Nagasaki K."/>
            <person name="Hano T."/>
            <person name="Tomaru Y."/>
        </authorList>
    </citation>
    <scope>NUCLEOTIDE SEQUENCE [LARGE SCALE GENOMIC DNA]</scope>
    <source>
        <strain evidence="7 8">NIES-3715</strain>
    </source>
</reference>
<keyword evidence="2 6" id="KW-0812">Transmembrane</keyword>
<feature type="transmembrane region" description="Helical" evidence="6">
    <location>
        <begin position="201"/>
        <end position="226"/>
    </location>
</feature>
<evidence type="ECO:0000313" key="7">
    <source>
        <dbReference type="EMBL" id="GFH53409.1"/>
    </source>
</evidence>
<dbReference type="GO" id="GO:0004930">
    <property type="term" value="F:G protein-coupled receptor activity"/>
    <property type="evidence" value="ECO:0007669"/>
    <property type="project" value="TreeGrafter"/>
</dbReference>
<feature type="transmembrane region" description="Helical" evidence="6">
    <location>
        <begin position="50"/>
        <end position="73"/>
    </location>
</feature>
<dbReference type="PANTHER" id="PTHR23112:SF0">
    <property type="entry name" value="TRANSMEMBRANE PROTEIN 116"/>
    <property type="match status" value="1"/>
</dbReference>
<gene>
    <name evidence="7" type="ORF">CTEN210_09885</name>
</gene>
<feature type="transmembrane region" description="Helical" evidence="6">
    <location>
        <begin position="137"/>
        <end position="154"/>
    </location>
</feature>
<comment type="subcellular location">
    <subcellularLocation>
        <location evidence="1">Membrane</location>
        <topology evidence="1">Multi-pass membrane protein</topology>
    </subcellularLocation>
</comment>
<dbReference type="Gene3D" id="1.20.1070.10">
    <property type="entry name" value="Rhodopsin 7-helix transmembrane proteins"/>
    <property type="match status" value="1"/>
</dbReference>
<dbReference type="GO" id="GO:0005886">
    <property type="term" value="C:plasma membrane"/>
    <property type="evidence" value="ECO:0007669"/>
    <property type="project" value="TreeGrafter"/>
</dbReference>
<feature type="transmembrane region" description="Helical" evidence="6">
    <location>
        <begin position="93"/>
        <end position="117"/>
    </location>
</feature>
<evidence type="ECO:0000256" key="3">
    <source>
        <dbReference type="ARBA" id="ARBA00022989"/>
    </source>
</evidence>
<feature type="transmembrane region" description="Helical" evidence="6">
    <location>
        <begin position="335"/>
        <end position="355"/>
    </location>
</feature>
<dbReference type="GO" id="GO:0007189">
    <property type="term" value="P:adenylate cyclase-activating G protein-coupled receptor signaling pathway"/>
    <property type="evidence" value="ECO:0007669"/>
    <property type="project" value="TreeGrafter"/>
</dbReference>
<dbReference type="Proteomes" id="UP001054902">
    <property type="component" value="Unassembled WGS sequence"/>
</dbReference>
<dbReference type="AlphaFoldDB" id="A0AAD3CWZ9"/>
<accession>A0AAD3CWZ9</accession>
<feature type="transmembrane region" description="Helical" evidence="6">
    <location>
        <begin position="301"/>
        <end position="323"/>
    </location>
</feature>
<evidence type="ECO:0000256" key="2">
    <source>
        <dbReference type="ARBA" id="ARBA00022692"/>
    </source>
</evidence>
<keyword evidence="8" id="KW-1185">Reference proteome</keyword>
<dbReference type="EMBL" id="BLLK01000047">
    <property type="protein sequence ID" value="GFH53409.1"/>
    <property type="molecule type" value="Genomic_DNA"/>
</dbReference>
<organism evidence="7 8">
    <name type="scientific">Chaetoceros tenuissimus</name>
    <dbReference type="NCBI Taxonomy" id="426638"/>
    <lineage>
        <taxon>Eukaryota</taxon>
        <taxon>Sar</taxon>
        <taxon>Stramenopiles</taxon>
        <taxon>Ochrophyta</taxon>
        <taxon>Bacillariophyta</taxon>
        <taxon>Coscinodiscophyceae</taxon>
        <taxon>Chaetocerotophycidae</taxon>
        <taxon>Chaetocerotales</taxon>
        <taxon>Chaetocerotaceae</taxon>
        <taxon>Chaetoceros</taxon>
    </lineage>
</organism>
<protein>
    <submittedName>
        <fullName evidence="7">Uncharacterized protein</fullName>
    </submittedName>
</protein>
<evidence type="ECO:0000313" key="8">
    <source>
        <dbReference type="Proteomes" id="UP001054902"/>
    </source>
</evidence>